<keyword evidence="3" id="KW-1185">Reference proteome</keyword>
<protein>
    <recommendedName>
        <fullName evidence="1">SGNH hydrolase-type esterase domain-containing protein</fullName>
    </recommendedName>
</protein>
<comment type="caution">
    <text evidence="2">The sequence shown here is derived from an EMBL/GenBank/DDBJ whole genome shotgun (WGS) entry which is preliminary data.</text>
</comment>
<feature type="domain" description="SGNH hydrolase-type esterase" evidence="1">
    <location>
        <begin position="43"/>
        <end position="245"/>
    </location>
</feature>
<dbReference type="InterPro" id="IPR051532">
    <property type="entry name" value="Ester_Hydrolysis_Enzymes"/>
</dbReference>
<dbReference type="PANTHER" id="PTHR30383:SF5">
    <property type="entry name" value="SGNH HYDROLASE-TYPE ESTERASE DOMAIN-CONTAINING PROTEIN"/>
    <property type="match status" value="1"/>
</dbReference>
<proteinExistence type="predicted"/>
<organism evidence="2 3">
    <name type="scientific">Kribbella karoonensis</name>
    <dbReference type="NCBI Taxonomy" id="324851"/>
    <lineage>
        <taxon>Bacteria</taxon>
        <taxon>Bacillati</taxon>
        <taxon>Actinomycetota</taxon>
        <taxon>Actinomycetes</taxon>
        <taxon>Propionibacteriales</taxon>
        <taxon>Kribbellaceae</taxon>
        <taxon>Kribbella</taxon>
    </lineage>
</organism>
<dbReference type="CDD" id="cd00229">
    <property type="entry name" value="SGNH_hydrolase"/>
    <property type="match status" value="1"/>
</dbReference>
<dbReference type="EMBL" id="BAAAND010000008">
    <property type="protein sequence ID" value="GAA1595321.1"/>
    <property type="molecule type" value="Genomic_DNA"/>
</dbReference>
<dbReference type="Gene3D" id="3.40.50.1110">
    <property type="entry name" value="SGNH hydrolase"/>
    <property type="match status" value="1"/>
</dbReference>
<name>A0ABN2E689_9ACTN</name>
<sequence length="266" mass="27603">MIQTLRRLSVGLVVLIVVTVISGADTVSEVFSPPPAGQIHVVALGDSVTSGSNCNCSAFPQMYGDLLQERGSTVGVTNLGVGGLDSSGLLQTLNQPNSPTEVATAAANVVLLTIGANDFGDHHDDVTSGQCTGDCVSDEFEQLTVNLDKILTRIHALRDNKPTTILMTGYWNVFEDGDVAARQYPASGRVASDQLTLRTNGAINDAAAADDATYVDIYTPFKDSSNITSLLAADGDHPNAAGHALIASVLLSATPNPLPTSSHQGG</sequence>
<dbReference type="RefSeq" id="WP_344194936.1">
    <property type="nucleotide sequence ID" value="NZ_BAAAND010000008.1"/>
</dbReference>
<reference evidence="2 3" key="1">
    <citation type="journal article" date="2019" name="Int. J. Syst. Evol. Microbiol.">
        <title>The Global Catalogue of Microorganisms (GCM) 10K type strain sequencing project: providing services to taxonomists for standard genome sequencing and annotation.</title>
        <authorList>
            <consortium name="The Broad Institute Genomics Platform"/>
            <consortium name="The Broad Institute Genome Sequencing Center for Infectious Disease"/>
            <person name="Wu L."/>
            <person name="Ma J."/>
        </authorList>
    </citation>
    <scope>NUCLEOTIDE SEQUENCE [LARGE SCALE GENOMIC DNA]</scope>
    <source>
        <strain evidence="2 3">JCM 14304</strain>
    </source>
</reference>
<dbReference type="InterPro" id="IPR013830">
    <property type="entry name" value="SGNH_hydro"/>
</dbReference>
<gene>
    <name evidence="2" type="ORF">GCM10009742_47590</name>
</gene>
<accession>A0ABN2E689</accession>
<evidence type="ECO:0000259" key="1">
    <source>
        <dbReference type="Pfam" id="PF13472"/>
    </source>
</evidence>
<evidence type="ECO:0000313" key="3">
    <source>
        <dbReference type="Proteomes" id="UP001500190"/>
    </source>
</evidence>
<dbReference type="PANTHER" id="PTHR30383">
    <property type="entry name" value="THIOESTERASE 1/PROTEASE 1/LYSOPHOSPHOLIPASE L1"/>
    <property type="match status" value="1"/>
</dbReference>
<dbReference type="Pfam" id="PF13472">
    <property type="entry name" value="Lipase_GDSL_2"/>
    <property type="match status" value="1"/>
</dbReference>
<dbReference type="Proteomes" id="UP001500190">
    <property type="component" value="Unassembled WGS sequence"/>
</dbReference>
<evidence type="ECO:0000313" key="2">
    <source>
        <dbReference type="EMBL" id="GAA1595321.1"/>
    </source>
</evidence>
<dbReference type="InterPro" id="IPR036514">
    <property type="entry name" value="SGNH_hydro_sf"/>
</dbReference>
<dbReference type="SUPFAM" id="SSF52266">
    <property type="entry name" value="SGNH hydrolase"/>
    <property type="match status" value="1"/>
</dbReference>